<dbReference type="GO" id="GO:0045504">
    <property type="term" value="F:dynein heavy chain binding"/>
    <property type="evidence" value="ECO:0007669"/>
    <property type="project" value="InterPro"/>
</dbReference>
<feature type="region of interest" description="Disordered" evidence="1">
    <location>
        <begin position="1"/>
        <end position="23"/>
    </location>
</feature>
<dbReference type="PANTHER" id="PTHR16022:SF0">
    <property type="entry name" value="CYTOPLASMIC DYNEIN 2 INTERMEDIATE CHAIN 1"/>
    <property type="match status" value="1"/>
</dbReference>
<gene>
    <name evidence="2" type="ORF">GBAR_LOCUS20292</name>
</gene>
<keyword evidence="3" id="KW-1185">Reference proteome</keyword>
<dbReference type="InterPro" id="IPR015943">
    <property type="entry name" value="WD40/YVTN_repeat-like_dom_sf"/>
</dbReference>
<evidence type="ECO:0000313" key="3">
    <source>
        <dbReference type="Proteomes" id="UP001174909"/>
    </source>
</evidence>
<evidence type="ECO:0000256" key="1">
    <source>
        <dbReference type="SAM" id="MobiDB-lite"/>
    </source>
</evidence>
<dbReference type="EMBL" id="CASHTH010002848">
    <property type="protein sequence ID" value="CAI8036182.1"/>
    <property type="molecule type" value="Genomic_DNA"/>
</dbReference>
<reference evidence="2" key="1">
    <citation type="submission" date="2023-03" db="EMBL/GenBank/DDBJ databases">
        <authorList>
            <person name="Steffen K."/>
            <person name="Cardenas P."/>
        </authorList>
    </citation>
    <scope>NUCLEOTIDE SEQUENCE</scope>
</reference>
<sequence length="327" mass="35764">MHTRPPGVTTPTSHTHIPRPPTFSTAALSQKYSHQSPIVSLSPITTSTPHNSPSSHLLTDDESATIGLSFQLASLDRSGLLIIWVAVETKPHPQGSESDLGLIPNGRVKLVWSAALDTTRSSPDSIPVQSLCVRFHSIDTNHIFFGTDEGTVVHCTRYSRRPIPRLYRSHAHAHCPCDVTSLSFSPWQPDYFLASYSNGNISLYNIKKANPLVVWTESTNGIAVSKVEWAWHIPGVFLALDGHSTLYLWNLTENDRGPTHSYSPAEDTPAILSFSLSPSSTSPSIALCRSNSTIEIHQLSSLTGAPADSETPEKLLLPNFTNYLHSL</sequence>
<accession>A0AA35SVH1</accession>
<dbReference type="GO" id="GO:0005929">
    <property type="term" value="C:cilium"/>
    <property type="evidence" value="ECO:0007669"/>
    <property type="project" value="GOC"/>
</dbReference>
<evidence type="ECO:0000313" key="2">
    <source>
        <dbReference type="EMBL" id="CAI8036182.1"/>
    </source>
</evidence>
<proteinExistence type="predicted"/>
<dbReference type="Gene3D" id="2.130.10.10">
    <property type="entry name" value="YVTN repeat-like/Quinoprotein amine dehydrogenase"/>
    <property type="match status" value="1"/>
</dbReference>
<dbReference type="AlphaFoldDB" id="A0AA35SVH1"/>
<dbReference type="GO" id="GO:0005868">
    <property type="term" value="C:cytoplasmic dynein complex"/>
    <property type="evidence" value="ECO:0007669"/>
    <property type="project" value="InterPro"/>
</dbReference>
<dbReference type="InterPro" id="IPR036322">
    <property type="entry name" value="WD40_repeat_dom_sf"/>
</dbReference>
<dbReference type="SUPFAM" id="SSF50978">
    <property type="entry name" value="WD40 repeat-like"/>
    <property type="match status" value="1"/>
</dbReference>
<protein>
    <submittedName>
        <fullName evidence="2">Cytoplasmic dynein 2 intermediate chain 1</fullName>
    </submittedName>
</protein>
<dbReference type="GO" id="GO:0045503">
    <property type="term" value="F:dynein light chain binding"/>
    <property type="evidence" value="ECO:0007669"/>
    <property type="project" value="InterPro"/>
</dbReference>
<comment type="caution">
    <text evidence="2">The sequence shown here is derived from an EMBL/GenBank/DDBJ whole genome shotgun (WGS) entry which is preliminary data.</text>
</comment>
<dbReference type="GO" id="GO:0042073">
    <property type="term" value="P:intraciliary transport"/>
    <property type="evidence" value="ECO:0007669"/>
    <property type="project" value="InterPro"/>
</dbReference>
<dbReference type="InterPro" id="IPR042505">
    <property type="entry name" value="DYNC2I1"/>
</dbReference>
<name>A0AA35SVH1_GEOBA</name>
<organism evidence="2 3">
    <name type="scientific">Geodia barretti</name>
    <name type="common">Barrett's horny sponge</name>
    <dbReference type="NCBI Taxonomy" id="519541"/>
    <lineage>
        <taxon>Eukaryota</taxon>
        <taxon>Metazoa</taxon>
        <taxon>Porifera</taxon>
        <taxon>Demospongiae</taxon>
        <taxon>Heteroscleromorpha</taxon>
        <taxon>Tetractinellida</taxon>
        <taxon>Astrophorina</taxon>
        <taxon>Geodiidae</taxon>
        <taxon>Geodia</taxon>
    </lineage>
</organism>
<dbReference type="Proteomes" id="UP001174909">
    <property type="component" value="Unassembled WGS sequence"/>
</dbReference>
<dbReference type="PANTHER" id="PTHR16022">
    <property type="entry name" value="WD REPEAT DOMAIN 60"/>
    <property type="match status" value="1"/>
</dbReference>